<comment type="caution">
    <text evidence="2">The sequence shown here is derived from an EMBL/GenBank/DDBJ whole genome shotgun (WGS) entry which is preliminary data.</text>
</comment>
<keyword evidence="3" id="KW-1185">Reference proteome</keyword>
<reference evidence="2" key="1">
    <citation type="submission" date="2018-11" db="EMBL/GenBank/DDBJ databases">
        <authorList>
            <consortium name="Pathogen Informatics"/>
        </authorList>
    </citation>
    <scope>NUCLEOTIDE SEQUENCE</scope>
</reference>
<evidence type="ECO:0000313" key="3">
    <source>
        <dbReference type="Proteomes" id="UP000784294"/>
    </source>
</evidence>
<dbReference type="AlphaFoldDB" id="A0A3S5B2L3"/>
<feature type="compositionally biased region" description="Polar residues" evidence="1">
    <location>
        <begin position="91"/>
        <end position="100"/>
    </location>
</feature>
<feature type="compositionally biased region" description="Basic and acidic residues" evidence="1">
    <location>
        <begin position="46"/>
        <end position="60"/>
    </location>
</feature>
<feature type="region of interest" description="Disordered" evidence="1">
    <location>
        <begin position="91"/>
        <end position="110"/>
    </location>
</feature>
<protein>
    <submittedName>
        <fullName evidence="2">Uncharacterized protein</fullName>
    </submittedName>
</protein>
<dbReference type="EMBL" id="CAAALY010125947">
    <property type="protein sequence ID" value="VEL31747.1"/>
    <property type="molecule type" value="Genomic_DNA"/>
</dbReference>
<evidence type="ECO:0000256" key="1">
    <source>
        <dbReference type="SAM" id="MobiDB-lite"/>
    </source>
</evidence>
<feature type="region of interest" description="Disordered" evidence="1">
    <location>
        <begin position="1"/>
        <end position="60"/>
    </location>
</feature>
<name>A0A3S5B2L3_9PLAT</name>
<gene>
    <name evidence="2" type="ORF">PXEA_LOCUS25187</name>
</gene>
<organism evidence="2 3">
    <name type="scientific">Protopolystoma xenopodis</name>
    <dbReference type="NCBI Taxonomy" id="117903"/>
    <lineage>
        <taxon>Eukaryota</taxon>
        <taxon>Metazoa</taxon>
        <taxon>Spiralia</taxon>
        <taxon>Lophotrochozoa</taxon>
        <taxon>Platyhelminthes</taxon>
        <taxon>Monogenea</taxon>
        <taxon>Polyopisthocotylea</taxon>
        <taxon>Polystomatidea</taxon>
        <taxon>Polystomatidae</taxon>
        <taxon>Protopolystoma</taxon>
    </lineage>
</organism>
<evidence type="ECO:0000313" key="2">
    <source>
        <dbReference type="EMBL" id="VEL31747.1"/>
    </source>
</evidence>
<proteinExistence type="predicted"/>
<dbReference type="Proteomes" id="UP000784294">
    <property type="component" value="Unassembled WGS sequence"/>
</dbReference>
<accession>A0A3S5B2L3</accession>
<sequence>MTEEEEGEDEEEEKEGKEEDEEEDDDEEEEEEEEELDDVDQLVEDETSKEKEKVDTGLEDKIESHDNVDLKLADWTHGSIHKKEVNAPVNATCTGSRNSPSEPPNCFDQIKNASDAAHGSLLVDNRKASSGTSESCSFYFLNDH</sequence>
<feature type="compositionally biased region" description="Acidic residues" evidence="1">
    <location>
        <begin position="1"/>
        <end position="45"/>
    </location>
</feature>